<evidence type="ECO:0000256" key="3">
    <source>
        <dbReference type="ARBA" id="ARBA00017059"/>
    </source>
</evidence>
<dbReference type="EMBL" id="JYDT01000031">
    <property type="protein sequence ID" value="KRY89506.1"/>
    <property type="molecule type" value="Genomic_DNA"/>
</dbReference>
<dbReference type="Proteomes" id="UP000054995">
    <property type="component" value="Unassembled WGS sequence"/>
</dbReference>
<dbReference type="Pfam" id="PF06645">
    <property type="entry name" value="SPC12"/>
    <property type="match status" value="1"/>
</dbReference>
<keyword evidence="12" id="KW-1185">Reference proteome</keyword>
<feature type="transmembrane region" description="Helical" evidence="10">
    <location>
        <begin position="26"/>
        <end position="45"/>
    </location>
</feature>
<evidence type="ECO:0000313" key="11">
    <source>
        <dbReference type="EMBL" id="KRY89506.1"/>
    </source>
</evidence>
<evidence type="ECO:0000256" key="10">
    <source>
        <dbReference type="SAM" id="Phobius"/>
    </source>
</evidence>
<keyword evidence="6 10" id="KW-1133">Transmembrane helix</keyword>
<dbReference type="GO" id="GO:0006465">
    <property type="term" value="P:signal peptide processing"/>
    <property type="evidence" value="ECO:0007669"/>
    <property type="project" value="InterPro"/>
</dbReference>
<keyword evidence="7 10" id="KW-0472">Membrane</keyword>
<protein>
    <recommendedName>
        <fullName evidence="3">Signal peptidase complex subunit 1</fullName>
    </recommendedName>
    <alternativeName>
        <fullName evidence="8">Microsomal signal peptidase 12 kDa subunit</fullName>
    </alternativeName>
</protein>
<dbReference type="GO" id="GO:0045047">
    <property type="term" value="P:protein targeting to ER"/>
    <property type="evidence" value="ECO:0007669"/>
    <property type="project" value="TreeGrafter"/>
</dbReference>
<organism evidence="11 12">
    <name type="scientific">Trichinella pseudospiralis</name>
    <name type="common">Parasitic roundworm</name>
    <dbReference type="NCBI Taxonomy" id="6337"/>
    <lineage>
        <taxon>Eukaryota</taxon>
        <taxon>Metazoa</taxon>
        <taxon>Ecdysozoa</taxon>
        <taxon>Nematoda</taxon>
        <taxon>Enoplea</taxon>
        <taxon>Dorylaimia</taxon>
        <taxon>Trichinellida</taxon>
        <taxon>Trichinellidae</taxon>
        <taxon>Trichinella</taxon>
    </lineage>
</organism>
<reference evidence="11 12" key="1">
    <citation type="submission" date="2015-01" db="EMBL/GenBank/DDBJ databases">
        <title>Evolution of Trichinella species and genotypes.</title>
        <authorList>
            <person name="Korhonen P.K."/>
            <person name="Edoardo P."/>
            <person name="Giuseppe L.R."/>
            <person name="Gasser R.B."/>
        </authorList>
    </citation>
    <scope>NUCLEOTIDE SEQUENCE [LARGE SCALE GENOMIC DNA]</scope>
    <source>
        <strain evidence="11">ISS470</strain>
    </source>
</reference>
<evidence type="ECO:0000256" key="4">
    <source>
        <dbReference type="ARBA" id="ARBA00022692"/>
    </source>
</evidence>
<evidence type="ECO:0000256" key="6">
    <source>
        <dbReference type="ARBA" id="ARBA00022989"/>
    </source>
</evidence>
<dbReference type="InterPro" id="IPR009542">
    <property type="entry name" value="Spc1/SPCS1"/>
</dbReference>
<feature type="transmembrane region" description="Helical" evidence="10">
    <location>
        <begin position="51"/>
        <end position="73"/>
    </location>
</feature>
<dbReference type="OrthoDB" id="263893at2759"/>
<comment type="subcellular location">
    <subcellularLocation>
        <location evidence="1">Endoplasmic reticulum membrane</location>
        <topology evidence="1">Multi-pass membrane protein</topology>
    </subcellularLocation>
</comment>
<comment type="caution">
    <text evidence="11">The sequence shown here is derived from an EMBL/GenBank/DDBJ whole genome shotgun (WGS) entry which is preliminary data.</text>
</comment>
<dbReference type="AlphaFoldDB" id="A0A0V1FU49"/>
<keyword evidence="4 10" id="KW-0812">Transmembrane</keyword>
<dbReference type="PANTHER" id="PTHR13202:SF0">
    <property type="entry name" value="SIGNAL PEPTIDASE COMPLEX SUBUNIT 1"/>
    <property type="match status" value="1"/>
</dbReference>
<evidence type="ECO:0000313" key="12">
    <source>
        <dbReference type="Proteomes" id="UP000054995"/>
    </source>
</evidence>
<sequence length="96" mass="10899">MFSEMNFLPKIETHVDFVGQSLAEKIYWTVITLSAAAGFIFGYAFQMFSITILSTLSGFALSCLLILPPWPYLRRHPIKWLKHQPAGGGSHKRKKN</sequence>
<keyword evidence="5" id="KW-0256">Endoplasmic reticulum</keyword>
<evidence type="ECO:0000256" key="5">
    <source>
        <dbReference type="ARBA" id="ARBA00022824"/>
    </source>
</evidence>
<gene>
    <name evidence="11" type="primary">SPCS1</name>
    <name evidence="11" type="ORF">T4D_16494</name>
</gene>
<evidence type="ECO:0000256" key="2">
    <source>
        <dbReference type="ARBA" id="ARBA00005245"/>
    </source>
</evidence>
<comment type="similarity">
    <text evidence="2">Belongs to the SPCS1 family.</text>
</comment>
<dbReference type="GO" id="GO:0005787">
    <property type="term" value="C:signal peptidase complex"/>
    <property type="evidence" value="ECO:0007669"/>
    <property type="project" value="InterPro"/>
</dbReference>
<comment type="function">
    <text evidence="9">Component of the signal peptidase complex (SPC) which catalyzes the cleavage of N-terminal signal sequences from nascent proteins as they are translocated into the lumen of the endoplasmic reticulum. Dispensable for SPC enzymatic activity.</text>
</comment>
<evidence type="ECO:0000256" key="8">
    <source>
        <dbReference type="ARBA" id="ARBA00032913"/>
    </source>
</evidence>
<name>A0A0V1FU49_TRIPS</name>
<proteinExistence type="inferred from homology"/>
<dbReference type="PANTHER" id="PTHR13202">
    <property type="entry name" value="MICROSOMAL SIGNAL PEPTIDASE 12 KDA SUBUNIT"/>
    <property type="match status" value="1"/>
</dbReference>
<evidence type="ECO:0000256" key="7">
    <source>
        <dbReference type="ARBA" id="ARBA00023136"/>
    </source>
</evidence>
<evidence type="ECO:0000256" key="1">
    <source>
        <dbReference type="ARBA" id="ARBA00004477"/>
    </source>
</evidence>
<evidence type="ECO:0000256" key="9">
    <source>
        <dbReference type="ARBA" id="ARBA00045204"/>
    </source>
</evidence>
<accession>A0A0V1FU49</accession>